<feature type="domain" description="D-isomer specific 2-hydroxyacid dehydrogenase catalytic" evidence="5">
    <location>
        <begin position="9"/>
        <end position="331"/>
    </location>
</feature>
<evidence type="ECO:0000313" key="7">
    <source>
        <dbReference type="EMBL" id="QMT84879.1"/>
    </source>
</evidence>
<comment type="similarity">
    <text evidence="1 4">Belongs to the D-isomer specific 2-hydroxyacid dehydrogenase family.</text>
</comment>
<evidence type="ECO:0000256" key="2">
    <source>
        <dbReference type="ARBA" id="ARBA00023002"/>
    </source>
</evidence>
<dbReference type="Pfam" id="PF00389">
    <property type="entry name" value="2-Hacid_dh"/>
    <property type="match status" value="1"/>
</dbReference>
<dbReference type="InterPro" id="IPR006140">
    <property type="entry name" value="D-isomer_DH_NAD-bd"/>
</dbReference>
<name>A0A7L7KZH9_9LACO</name>
<sequence>MMKIFAYGIREDEEPSLKKWEQANPDVEVGFTNNMLTADSARMAEGADGVVTLQTADYTREALEVLHNLGIKYISIRNVGFDNFNFQDLNDFGFTLTNVPVYSPNAIAEHAVLLMGRLLRRTPEFAQKIEDGNFTWAPTIGKEYREQTVGVIGTGHIGRVVMQILKGFGCKIVAYDVYHNPEIEKQGLYVDTLEELYKQADIITLHVPLFDSNKYMINDKAIEQMKDGVYIINCARGELVDTDALIKGLDSGKVAGAGLDVIDNENSVFGKKWSSIDNIPNEKIRNLAKRLNVIVTPHSAFYTETAIHNMITTSFDSNKSLIEGLKPDNIVDTNK</sequence>
<organism evidence="7 8">
    <name type="scientific">Companilactobacillus pabuli</name>
    <dbReference type="NCBI Taxonomy" id="2714036"/>
    <lineage>
        <taxon>Bacteria</taxon>
        <taxon>Bacillati</taxon>
        <taxon>Bacillota</taxon>
        <taxon>Bacilli</taxon>
        <taxon>Lactobacillales</taxon>
        <taxon>Lactobacillaceae</taxon>
        <taxon>Companilactobacillus</taxon>
    </lineage>
</organism>
<dbReference type="SUPFAM" id="SSF51735">
    <property type="entry name" value="NAD(P)-binding Rossmann-fold domains"/>
    <property type="match status" value="1"/>
</dbReference>
<dbReference type="EMBL" id="CP049366">
    <property type="protein sequence ID" value="QMT84879.1"/>
    <property type="molecule type" value="Genomic_DNA"/>
</dbReference>
<evidence type="ECO:0000256" key="1">
    <source>
        <dbReference type="ARBA" id="ARBA00005854"/>
    </source>
</evidence>
<dbReference type="FunFam" id="3.40.50.720:FF:000041">
    <property type="entry name" value="D-3-phosphoglycerate dehydrogenase"/>
    <property type="match status" value="1"/>
</dbReference>
<accession>A0A7L7KZH9</accession>
<dbReference type="RefSeq" id="WP_182082680.1">
    <property type="nucleotide sequence ID" value="NZ_CP049366.1"/>
</dbReference>
<feature type="domain" description="D-isomer specific 2-hydroxyacid dehydrogenase NAD-binding" evidence="6">
    <location>
        <begin position="114"/>
        <end position="300"/>
    </location>
</feature>
<gene>
    <name evidence="7" type="ORF">G6534_09720</name>
</gene>
<evidence type="ECO:0000259" key="6">
    <source>
        <dbReference type="Pfam" id="PF02826"/>
    </source>
</evidence>
<dbReference type="PROSITE" id="PS00670">
    <property type="entry name" value="D_2_HYDROXYACID_DH_2"/>
    <property type="match status" value="1"/>
</dbReference>
<proteinExistence type="inferred from homology"/>
<keyword evidence="3" id="KW-0520">NAD</keyword>
<dbReference type="Proteomes" id="UP000514410">
    <property type="component" value="Chromosome"/>
</dbReference>
<dbReference type="SUPFAM" id="SSF52283">
    <property type="entry name" value="Formate/glycerate dehydrogenase catalytic domain-like"/>
    <property type="match status" value="1"/>
</dbReference>
<dbReference type="Pfam" id="PF02826">
    <property type="entry name" value="2-Hacid_dh_C"/>
    <property type="match status" value="1"/>
</dbReference>
<dbReference type="AlphaFoldDB" id="A0A7L7KZH9"/>
<dbReference type="InterPro" id="IPR036291">
    <property type="entry name" value="NAD(P)-bd_dom_sf"/>
</dbReference>
<evidence type="ECO:0000256" key="3">
    <source>
        <dbReference type="ARBA" id="ARBA00023027"/>
    </source>
</evidence>
<dbReference type="KEGG" id="cpab:G6534_09720"/>
<dbReference type="InterPro" id="IPR058205">
    <property type="entry name" value="D-LDH-like"/>
</dbReference>
<dbReference type="PROSITE" id="PS00065">
    <property type="entry name" value="D_2_HYDROXYACID_DH_1"/>
    <property type="match status" value="1"/>
</dbReference>
<evidence type="ECO:0000259" key="5">
    <source>
        <dbReference type="Pfam" id="PF00389"/>
    </source>
</evidence>
<keyword evidence="8" id="KW-1185">Reference proteome</keyword>
<keyword evidence="2 4" id="KW-0560">Oxidoreductase</keyword>
<dbReference type="GO" id="GO:0008720">
    <property type="term" value="F:D-lactate dehydrogenase (NAD+) activity"/>
    <property type="evidence" value="ECO:0007669"/>
    <property type="project" value="TreeGrafter"/>
</dbReference>
<dbReference type="InterPro" id="IPR029753">
    <property type="entry name" value="D-isomer_DH_CS"/>
</dbReference>
<dbReference type="InterPro" id="IPR029752">
    <property type="entry name" value="D-isomer_DH_CS1"/>
</dbReference>
<dbReference type="GO" id="GO:0006564">
    <property type="term" value="P:L-serine biosynthetic process"/>
    <property type="evidence" value="ECO:0007669"/>
    <property type="project" value="UniProtKB-ARBA"/>
</dbReference>
<dbReference type="GO" id="GO:0047545">
    <property type="term" value="F:(S)-2-hydroxyglutarate dehydrogenase activity"/>
    <property type="evidence" value="ECO:0007669"/>
    <property type="project" value="UniProtKB-ARBA"/>
</dbReference>
<dbReference type="CDD" id="cd12186">
    <property type="entry name" value="LDH"/>
    <property type="match status" value="1"/>
</dbReference>
<reference evidence="7 8" key="1">
    <citation type="submission" date="2020-02" db="EMBL/GenBank/DDBJ databases">
        <title>Complete Genome Sequence of Lactobacillus sp. NFFJ11 Isolated from animal feed.</title>
        <authorList>
            <person name="Jung J.Y."/>
        </authorList>
    </citation>
    <scope>NUCLEOTIDE SEQUENCE [LARGE SCALE GENOMIC DNA]</scope>
    <source>
        <strain evidence="7 8">NFFJ11</strain>
    </source>
</reference>
<dbReference type="Gene3D" id="3.40.50.720">
    <property type="entry name" value="NAD(P)-binding Rossmann-like Domain"/>
    <property type="match status" value="2"/>
</dbReference>
<dbReference type="PANTHER" id="PTHR43026">
    <property type="entry name" value="2-HYDROXYACID DEHYDROGENASE HOMOLOG 1-RELATED"/>
    <property type="match status" value="1"/>
</dbReference>
<dbReference type="PROSITE" id="PS00671">
    <property type="entry name" value="D_2_HYDROXYACID_DH_3"/>
    <property type="match status" value="1"/>
</dbReference>
<dbReference type="PANTHER" id="PTHR43026:SF1">
    <property type="entry name" value="2-HYDROXYACID DEHYDROGENASE HOMOLOG 1-RELATED"/>
    <property type="match status" value="1"/>
</dbReference>
<dbReference type="InterPro" id="IPR006139">
    <property type="entry name" value="D-isomer_2_OHA_DH_cat_dom"/>
</dbReference>
<dbReference type="GO" id="GO:0004617">
    <property type="term" value="F:phosphoglycerate dehydrogenase activity"/>
    <property type="evidence" value="ECO:0007669"/>
    <property type="project" value="UniProtKB-ARBA"/>
</dbReference>
<protein>
    <submittedName>
        <fullName evidence="7">D-2-hydroxyacid dehydrogenase</fullName>
    </submittedName>
</protein>
<dbReference type="GO" id="GO:0051287">
    <property type="term" value="F:NAD binding"/>
    <property type="evidence" value="ECO:0007669"/>
    <property type="project" value="InterPro"/>
</dbReference>
<evidence type="ECO:0000256" key="4">
    <source>
        <dbReference type="RuleBase" id="RU003719"/>
    </source>
</evidence>
<evidence type="ECO:0000313" key="8">
    <source>
        <dbReference type="Proteomes" id="UP000514410"/>
    </source>
</evidence>